<accession>A0A0B7F3P1</accession>
<dbReference type="Proteomes" id="UP000059188">
    <property type="component" value="Unassembled WGS sequence"/>
</dbReference>
<feature type="transmembrane region" description="Helical" evidence="1">
    <location>
        <begin position="81"/>
        <end position="100"/>
    </location>
</feature>
<evidence type="ECO:0000256" key="2">
    <source>
        <dbReference type="SAM" id="SignalP"/>
    </source>
</evidence>
<feature type="transmembrane region" description="Helical" evidence="1">
    <location>
        <begin position="141"/>
        <end position="160"/>
    </location>
</feature>
<name>A0A0B7F3P1_THACB</name>
<keyword evidence="1" id="KW-0812">Transmembrane</keyword>
<feature type="signal peptide" evidence="2">
    <location>
        <begin position="1"/>
        <end position="25"/>
    </location>
</feature>
<gene>
    <name evidence="3" type="ORF">RSOLAG1IB_00673</name>
</gene>
<feature type="transmembrane region" description="Helical" evidence="1">
    <location>
        <begin position="112"/>
        <end position="129"/>
    </location>
</feature>
<evidence type="ECO:0000313" key="4">
    <source>
        <dbReference type="Proteomes" id="UP000059188"/>
    </source>
</evidence>
<evidence type="ECO:0000256" key="1">
    <source>
        <dbReference type="SAM" id="Phobius"/>
    </source>
</evidence>
<reference evidence="3 4" key="1">
    <citation type="submission" date="2014-11" db="EMBL/GenBank/DDBJ databases">
        <authorList>
            <person name="Wibberg Daniel"/>
        </authorList>
    </citation>
    <scope>NUCLEOTIDE SEQUENCE [LARGE SCALE GENOMIC DNA]</scope>
    <source>
        <strain evidence="3">Rhizoctonia solani AG1-IB 7/3/14</strain>
    </source>
</reference>
<sequence>MIRSPLARLLAIAFVVLSFSMIVWGAPVEAAKDLIARGGTCSVGCTTGDQVLAILIKLHADIKIKLDLLDGCYNNGGDHKAIIGDIVILINAAVALILALPKDLLGLLNGKILVIVNLCVSIVIDIASHCGKWSDKPDFDLFLNLIVVIDVALKGLLAAVGGLLGTILGLIAGLLGGVNLALLIKVKFFLCIGILGL</sequence>
<dbReference type="AlphaFoldDB" id="A0A0B7F3P1"/>
<organism evidence="3 4">
    <name type="scientific">Thanatephorus cucumeris (strain AG1-IB / isolate 7/3/14)</name>
    <name type="common">Lettuce bottom rot fungus</name>
    <name type="synonym">Rhizoctonia solani</name>
    <dbReference type="NCBI Taxonomy" id="1108050"/>
    <lineage>
        <taxon>Eukaryota</taxon>
        <taxon>Fungi</taxon>
        <taxon>Dikarya</taxon>
        <taxon>Basidiomycota</taxon>
        <taxon>Agaricomycotina</taxon>
        <taxon>Agaricomycetes</taxon>
        <taxon>Cantharellales</taxon>
        <taxon>Ceratobasidiaceae</taxon>
        <taxon>Rhizoctonia</taxon>
        <taxon>Rhizoctonia solani AG-1</taxon>
    </lineage>
</organism>
<keyword evidence="4" id="KW-1185">Reference proteome</keyword>
<dbReference type="OrthoDB" id="3264274at2759"/>
<keyword evidence="1" id="KW-0472">Membrane</keyword>
<evidence type="ECO:0008006" key="5">
    <source>
        <dbReference type="Google" id="ProtNLM"/>
    </source>
</evidence>
<feature type="chain" id="PRO_5002113856" description="Transmembrane protein" evidence="2">
    <location>
        <begin position="26"/>
        <end position="197"/>
    </location>
</feature>
<dbReference type="EMBL" id="LN679100">
    <property type="protein sequence ID" value="CEL52135.1"/>
    <property type="molecule type" value="Genomic_DNA"/>
</dbReference>
<evidence type="ECO:0000313" key="3">
    <source>
        <dbReference type="EMBL" id="CEL52135.1"/>
    </source>
</evidence>
<keyword evidence="1" id="KW-1133">Transmembrane helix</keyword>
<feature type="transmembrane region" description="Helical" evidence="1">
    <location>
        <begin position="167"/>
        <end position="195"/>
    </location>
</feature>
<keyword evidence="2" id="KW-0732">Signal</keyword>
<proteinExistence type="predicted"/>
<protein>
    <recommendedName>
        <fullName evidence="5">Transmembrane protein</fullName>
    </recommendedName>
</protein>